<dbReference type="FunFam" id="1.20.1260.140:FF:000002">
    <property type="entry name" value="Alternative oxidase"/>
    <property type="match status" value="1"/>
</dbReference>
<keyword evidence="3" id="KW-0813">Transport</keyword>
<evidence type="ECO:0000256" key="16">
    <source>
        <dbReference type="PIRSR" id="PIRSR005229-1"/>
    </source>
</evidence>
<evidence type="ECO:0000256" key="14">
    <source>
        <dbReference type="ARBA" id="ARBA00023136"/>
    </source>
</evidence>
<dbReference type="GO" id="GO:0005743">
    <property type="term" value="C:mitochondrial inner membrane"/>
    <property type="evidence" value="ECO:0007669"/>
    <property type="project" value="UniProtKB-SubCell"/>
</dbReference>
<dbReference type="InterPro" id="IPR038659">
    <property type="entry name" value="AOX_sf"/>
</dbReference>
<keyword evidence="6 16" id="KW-0479">Metal-binding</keyword>
<evidence type="ECO:0000256" key="5">
    <source>
        <dbReference type="ARBA" id="ARBA00022692"/>
    </source>
</evidence>
<feature type="binding site" evidence="16">
    <location>
        <position position="300"/>
    </location>
    <ligand>
        <name>Fe cation</name>
        <dbReference type="ChEBI" id="CHEBI:24875"/>
        <label>2</label>
    </ligand>
</feature>
<keyword evidence="8" id="KW-0809">Transit peptide</keyword>
<feature type="transmembrane region" description="Helical" evidence="17">
    <location>
        <begin position="210"/>
        <end position="233"/>
    </location>
</feature>
<proteinExistence type="inferred from homology"/>
<reference evidence="19" key="1">
    <citation type="submission" date="2025-08" db="UniProtKB">
        <authorList>
            <consortium name="RefSeq"/>
        </authorList>
    </citation>
    <scope>IDENTIFICATION</scope>
    <source>
        <tissue evidence="19">Gonads</tissue>
    </source>
</reference>
<keyword evidence="7" id="KW-0999">Mitochondrion inner membrane</keyword>
<comment type="similarity">
    <text evidence="2">Belongs to the alternative oxidase family.</text>
</comment>
<evidence type="ECO:0000313" key="18">
    <source>
        <dbReference type="Proteomes" id="UP000085678"/>
    </source>
</evidence>
<dbReference type="RefSeq" id="XP_013378562.1">
    <property type="nucleotide sequence ID" value="XM_013523108.1"/>
</dbReference>
<evidence type="ECO:0000256" key="6">
    <source>
        <dbReference type="ARBA" id="ARBA00022723"/>
    </source>
</evidence>
<protein>
    <submittedName>
        <fullName evidence="19">Alternative oxidase, mitochondrial</fullName>
    </submittedName>
</protein>
<evidence type="ECO:0000256" key="10">
    <source>
        <dbReference type="ARBA" id="ARBA00022989"/>
    </source>
</evidence>
<name>A0A1S3GY21_LINAN</name>
<dbReference type="OrthoDB" id="16906at2759"/>
<dbReference type="Proteomes" id="UP000085678">
    <property type="component" value="Unplaced"/>
</dbReference>
<keyword evidence="18" id="KW-1185">Reference proteome</keyword>
<evidence type="ECO:0000256" key="3">
    <source>
        <dbReference type="ARBA" id="ARBA00022448"/>
    </source>
</evidence>
<evidence type="ECO:0000256" key="13">
    <source>
        <dbReference type="ARBA" id="ARBA00023128"/>
    </source>
</evidence>
<keyword evidence="14 17" id="KW-0472">Membrane</keyword>
<keyword evidence="11" id="KW-0560">Oxidoreductase</keyword>
<feature type="transmembrane region" description="Helical" evidence="17">
    <location>
        <begin position="148"/>
        <end position="169"/>
    </location>
</feature>
<sequence>MAARGFRQLAGTCRTGCLHCRLRLVMEMQRITPVVSTIHARQICYTQPRPAVSAIIAEAKERSKREDYEHFRMKEYREADEKAGKHTSGDDYLLPHPVWTEKELKSVEISHHIPECITDYFAYYTIQGIRGAFDFVTGFNRSRTEHKWVNRIMFLETVAGVPGMVAAMVRHLRSLRKMLPDHGWIHTLIEEAENERMHLMTAIQLRQPGLPFRLGVIGAQGGFLVFFAISYLISPRYCHRLVGYLEEEAVKTYTKCLRDIDAGCLTEWNIKPAPPIAIKYWNMSPNAVMRDVVLNLRADETTHREVNHSFANNMRNPHVHNQFKPGDKAINADQCRHTGPCKCKV</sequence>
<gene>
    <name evidence="19" type="primary">LOC106150364</name>
</gene>
<organism evidence="18 19">
    <name type="scientific">Lingula anatina</name>
    <name type="common">Brachiopod</name>
    <name type="synonym">Lingula unguis</name>
    <dbReference type="NCBI Taxonomy" id="7574"/>
    <lineage>
        <taxon>Eukaryota</taxon>
        <taxon>Metazoa</taxon>
        <taxon>Spiralia</taxon>
        <taxon>Lophotrochozoa</taxon>
        <taxon>Brachiopoda</taxon>
        <taxon>Linguliformea</taxon>
        <taxon>Lingulata</taxon>
        <taxon>Lingulida</taxon>
        <taxon>Linguloidea</taxon>
        <taxon>Lingulidae</taxon>
        <taxon>Lingula</taxon>
    </lineage>
</organism>
<keyword evidence="9" id="KW-0249">Electron transport</keyword>
<dbReference type="InterPro" id="IPR002680">
    <property type="entry name" value="AOX"/>
</dbReference>
<keyword evidence="10 17" id="KW-1133">Transmembrane helix</keyword>
<dbReference type="InParanoid" id="A0A1S3GY21"/>
<evidence type="ECO:0000256" key="2">
    <source>
        <dbReference type="ARBA" id="ARBA00008388"/>
    </source>
</evidence>
<dbReference type="GO" id="GO:0010230">
    <property type="term" value="P:alternative respiration"/>
    <property type="evidence" value="ECO:0007669"/>
    <property type="project" value="TreeGrafter"/>
</dbReference>
<dbReference type="PIRSF" id="PIRSF005229">
    <property type="entry name" value="AOX"/>
    <property type="match status" value="1"/>
</dbReference>
<dbReference type="Pfam" id="PF01786">
    <property type="entry name" value="AOX"/>
    <property type="match status" value="1"/>
</dbReference>
<keyword evidence="12 16" id="KW-0408">Iron</keyword>
<evidence type="ECO:0000256" key="1">
    <source>
        <dbReference type="ARBA" id="ARBA00004273"/>
    </source>
</evidence>
<evidence type="ECO:0000256" key="11">
    <source>
        <dbReference type="ARBA" id="ARBA00023002"/>
    </source>
</evidence>
<evidence type="ECO:0000256" key="4">
    <source>
        <dbReference type="ARBA" id="ARBA00022660"/>
    </source>
</evidence>
<dbReference type="PANTHER" id="PTHR31803:SF3">
    <property type="entry name" value="ALTERNATIVE OXIDASE"/>
    <property type="match status" value="1"/>
</dbReference>
<feature type="binding site" evidence="16">
    <location>
        <position position="246"/>
    </location>
    <ligand>
        <name>Fe cation</name>
        <dbReference type="ChEBI" id="CHEBI:24875"/>
        <label>2</label>
    </ligand>
</feature>
<dbReference type="STRING" id="7574.A0A1S3GY21"/>
<evidence type="ECO:0000256" key="7">
    <source>
        <dbReference type="ARBA" id="ARBA00022792"/>
    </source>
</evidence>
<dbReference type="Gene3D" id="1.20.1260.140">
    <property type="entry name" value="Alternative oxidase"/>
    <property type="match status" value="1"/>
</dbReference>
<keyword evidence="13" id="KW-0496">Mitochondrion</keyword>
<feature type="binding site" evidence="16">
    <location>
        <position position="156"/>
    </location>
    <ligand>
        <name>Fe cation</name>
        <dbReference type="ChEBI" id="CHEBI:24875"/>
        <label>1</label>
    </ligand>
</feature>
<dbReference type="GeneID" id="106150364"/>
<dbReference type="CDD" id="cd01053">
    <property type="entry name" value="AOX"/>
    <property type="match status" value="1"/>
</dbReference>
<accession>A0A1S3GY21</accession>
<evidence type="ECO:0000256" key="17">
    <source>
        <dbReference type="SAM" id="Phobius"/>
    </source>
</evidence>
<feature type="binding site" evidence="16">
    <location>
        <position position="195"/>
    </location>
    <ligand>
        <name>Fe cation</name>
        <dbReference type="ChEBI" id="CHEBI:24875"/>
        <label>2</label>
    </ligand>
</feature>
<dbReference type="GO" id="GO:0046872">
    <property type="term" value="F:metal ion binding"/>
    <property type="evidence" value="ECO:0007669"/>
    <property type="project" value="UniProtKB-KW"/>
</dbReference>
<comment type="subcellular location">
    <subcellularLocation>
        <location evidence="1">Mitochondrion inner membrane</location>
    </subcellularLocation>
</comment>
<dbReference type="KEGG" id="lak:106150364"/>
<feature type="binding site" evidence="16">
    <location>
        <position position="195"/>
    </location>
    <ligand>
        <name>Fe cation</name>
        <dbReference type="ChEBI" id="CHEBI:24875"/>
        <label>1</label>
    </ligand>
</feature>
<keyword evidence="5 17" id="KW-0812">Transmembrane</keyword>
<feature type="binding site" evidence="16">
    <location>
        <position position="300"/>
    </location>
    <ligand>
        <name>Fe cation</name>
        <dbReference type="ChEBI" id="CHEBI:24875"/>
        <label>1</label>
    </ligand>
</feature>
<dbReference type="AlphaFoldDB" id="A0A1S3GY21"/>
<evidence type="ECO:0000256" key="12">
    <source>
        <dbReference type="ARBA" id="ARBA00023004"/>
    </source>
</evidence>
<feature type="binding site" evidence="16">
    <location>
        <position position="198"/>
    </location>
    <ligand>
        <name>Fe cation</name>
        <dbReference type="ChEBI" id="CHEBI:24875"/>
        <label>1</label>
    </ligand>
</feature>
<keyword evidence="4" id="KW-0679">Respiratory chain</keyword>
<evidence type="ECO:0000256" key="15">
    <source>
        <dbReference type="ARBA" id="ARBA00025285"/>
    </source>
</evidence>
<evidence type="ECO:0000256" key="9">
    <source>
        <dbReference type="ARBA" id="ARBA00022982"/>
    </source>
</evidence>
<comment type="function">
    <text evidence="15">Catalyzes cyanide-resistant oxygen consumption. May increase respiration when the cytochrome respiratory pathway is restricted, or in response to low temperatures.</text>
</comment>
<feature type="binding site" evidence="16">
    <location>
        <position position="303"/>
    </location>
    <ligand>
        <name>Fe cation</name>
        <dbReference type="ChEBI" id="CHEBI:24875"/>
        <label>2</label>
    </ligand>
</feature>
<evidence type="ECO:0000256" key="8">
    <source>
        <dbReference type="ARBA" id="ARBA00022946"/>
    </source>
</evidence>
<evidence type="ECO:0000313" key="19">
    <source>
        <dbReference type="RefSeq" id="XP_013378562.1"/>
    </source>
</evidence>
<dbReference type="PANTHER" id="PTHR31803">
    <property type="entry name" value="ALTERNATIVE OXIDASE"/>
    <property type="match status" value="1"/>
</dbReference>
<comment type="cofactor">
    <cofactor evidence="16">
        <name>Fe cation</name>
        <dbReference type="ChEBI" id="CHEBI:24875"/>
    </cofactor>
    <text evidence="16">Binds 2 iron ions per subunit.</text>
</comment>
<dbReference type="GO" id="GO:0009916">
    <property type="term" value="F:alternative oxidase activity"/>
    <property type="evidence" value="ECO:0007669"/>
    <property type="project" value="InterPro"/>
</dbReference>